<dbReference type="InterPro" id="IPR012336">
    <property type="entry name" value="Thioredoxin-like_fold"/>
</dbReference>
<dbReference type="GO" id="GO:0030178">
    <property type="term" value="P:negative regulation of Wnt signaling pathway"/>
    <property type="evidence" value="ECO:0007669"/>
    <property type="project" value="TreeGrafter"/>
</dbReference>
<evidence type="ECO:0000259" key="1">
    <source>
        <dbReference type="PROSITE" id="PS51352"/>
    </source>
</evidence>
<dbReference type="GO" id="GO:0031397">
    <property type="term" value="P:negative regulation of protein ubiquitination"/>
    <property type="evidence" value="ECO:0007669"/>
    <property type="project" value="TreeGrafter"/>
</dbReference>
<keyword evidence="3" id="KW-1185">Reference proteome</keyword>
<dbReference type="GO" id="GO:0005634">
    <property type="term" value="C:nucleus"/>
    <property type="evidence" value="ECO:0007669"/>
    <property type="project" value="TreeGrafter"/>
</dbReference>
<dbReference type="Gene3D" id="3.40.30.10">
    <property type="entry name" value="Glutaredoxin"/>
    <property type="match status" value="2"/>
</dbReference>
<dbReference type="GO" id="GO:0004791">
    <property type="term" value="F:thioredoxin-disulfide reductase (NADPH) activity"/>
    <property type="evidence" value="ECO:0007669"/>
    <property type="project" value="TreeGrafter"/>
</dbReference>
<proteinExistence type="predicted"/>
<reference evidence="2 3" key="1">
    <citation type="journal article" date="2015" name="Genome Biol. Evol.">
        <title>Comparative Genomics of a Bacterivorous Green Alga Reveals Evolutionary Causalities and Consequences of Phago-Mixotrophic Mode of Nutrition.</title>
        <authorList>
            <person name="Burns J.A."/>
            <person name="Paasch A."/>
            <person name="Narechania A."/>
            <person name="Kim E."/>
        </authorList>
    </citation>
    <scope>NUCLEOTIDE SEQUENCE [LARGE SCALE GENOMIC DNA]</scope>
    <source>
        <strain evidence="2 3">PLY_AMNH</strain>
    </source>
</reference>
<dbReference type="PROSITE" id="PS51352">
    <property type="entry name" value="THIOREDOXIN_2"/>
    <property type="match status" value="2"/>
</dbReference>
<dbReference type="PANTHER" id="PTHR46472">
    <property type="entry name" value="NUCLEOREDOXIN"/>
    <property type="match status" value="1"/>
</dbReference>
<dbReference type="PANTHER" id="PTHR46472:SF1">
    <property type="entry name" value="NUCLEOREDOXIN"/>
    <property type="match status" value="1"/>
</dbReference>
<protein>
    <recommendedName>
        <fullName evidence="1">Thioredoxin domain-containing protein</fullName>
    </recommendedName>
</protein>
<dbReference type="SUPFAM" id="SSF52833">
    <property type="entry name" value="Thioredoxin-like"/>
    <property type="match status" value="2"/>
</dbReference>
<dbReference type="EMBL" id="LGRX02034656">
    <property type="protein sequence ID" value="KAK3237280.1"/>
    <property type="molecule type" value="Genomic_DNA"/>
</dbReference>
<dbReference type="AlphaFoldDB" id="A0AAE0ESJ3"/>
<feature type="domain" description="Thioredoxin" evidence="1">
    <location>
        <begin position="154"/>
        <end position="312"/>
    </location>
</feature>
<dbReference type="InterPro" id="IPR013766">
    <property type="entry name" value="Thioredoxin_domain"/>
</dbReference>
<organism evidence="2 3">
    <name type="scientific">Cymbomonas tetramitiformis</name>
    <dbReference type="NCBI Taxonomy" id="36881"/>
    <lineage>
        <taxon>Eukaryota</taxon>
        <taxon>Viridiplantae</taxon>
        <taxon>Chlorophyta</taxon>
        <taxon>Pyramimonadophyceae</taxon>
        <taxon>Pyramimonadales</taxon>
        <taxon>Pyramimonadaceae</taxon>
        <taxon>Cymbomonas</taxon>
    </lineage>
</organism>
<name>A0AAE0ESJ3_9CHLO</name>
<accession>A0AAE0ESJ3</accession>
<dbReference type="Proteomes" id="UP001190700">
    <property type="component" value="Unassembled WGS sequence"/>
</dbReference>
<evidence type="ECO:0000313" key="3">
    <source>
        <dbReference type="Proteomes" id="UP001190700"/>
    </source>
</evidence>
<gene>
    <name evidence="2" type="ORF">CYMTET_52633</name>
</gene>
<comment type="caution">
    <text evidence="2">The sequence shown here is derived from an EMBL/GenBank/DDBJ whole genome shotgun (WGS) entry which is preliminary data.</text>
</comment>
<dbReference type="CDD" id="cd02964">
    <property type="entry name" value="TryX_like_family"/>
    <property type="match status" value="1"/>
</dbReference>
<dbReference type="Pfam" id="PF13905">
    <property type="entry name" value="Thioredoxin_8"/>
    <property type="match status" value="2"/>
</dbReference>
<evidence type="ECO:0000313" key="2">
    <source>
        <dbReference type="EMBL" id="KAK3237280.1"/>
    </source>
</evidence>
<sequence length="424" mass="48190">MGLTDVFCADALLESSHGKILAQDALKGKIIGLYFSAQWCTPCRDFTPKLIEQYKALQANGKPFEVVYVSHDKSQEAFNDSYGEMPWLALPYEDRELQATLSKRLQVHGKEYSNNGLSPIPMLAILDEQCDVITKYGTKSLLESNFIEAFPWMPPTLEQALGNKFVNQDGLEVTLTSLRSAGKYIGIYFSAKWCGPCSLFTPKLKDTYKKLQADGKLFEIIFISWDKSDEDFSEYFGEMPWLALPFSEQAKKDLIGNHFGVNHIPEFVMLSPELEVINKDARDIVKADPEGKEFPWSPPLIKDLEFTNADTYPTLLLLLEGCDDHMQAEMEALFAKISQEVKLTMKEWENLDFGIAKKSGDLSICLRQSIPMPSTPSAKVEFLLVHGYDFYWHRGPVDEASVRLVIEDYRADNLDMEEVDDWVH</sequence>
<dbReference type="InterPro" id="IPR036249">
    <property type="entry name" value="Thioredoxin-like_sf"/>
</dbReference>
<feature type="domain" description="Thioredoxin" evidence="1">
    <location>
        <begin position="1"/>
        <end position="131"/>
    </location>
</feature>